<dbReference type="GO" id="GO:0007234">
    <property type="term" value="P:osmosensory signaling via phosphorelay pathway"/>
    <property type="evidence" value="ECO:0007669"/>
    <property type="project" value="TreeGrafter"/>
</dbReference>
<evidence type="ECO:0000256" key="10">
    <source>
        <dbReference type="ARBA" id="ARBA00022989"/>
    </source>
</evidence>
<dbReference type="GO" id="GO:0000156">
    <property type="term" value="F:phosphorelay response regulator activity"/>
    <property type="evidence" value="ECO:0007669"/>
    <property type="project" value="TreeGrafter"/>
</dbReference>
<keyword evidence="6 14" id="KW-0812">Transmembrane</keyword>
<dbReference type="InterPro" id="IPR005467">
    <property type="entry name" value="His_kinase_dom"/>
</dbReference>
<dbReference type="SUPFAM" id="SSF55785">
    <property type="entry name" value="PYP-like sensor domain (PAS domain)"/>
    <property type="match status" value="1"/>
</dbReference>
<dbReference type="Pfam" id="PF00989">
    <property type="entry name" value="PAS"/>
    <property type="match status" value="1"/>
</dbReference>
<reference evidence="17 18" key="1">
    <citation type="journal article" date="2016" name="Nat. Commun.">
        <title>Thousands of microbial genomes shed light on interconnected biogeochemical processes in an aquifer system.</title>
        <authorList>
            <person name="Anantharaman K."/>
            <person name="Brown C.T."/>
            <person name="Hug L.A."/>
            <person name="Sharon I."/>
            <person name="Castelle C.J."/>
            <person name="Probst A.J."/>
            <person name="Thomas B.C."/>
            <person name="Singh A."/>
            <person name="Wilkins M.J."/>
            <person name="Karaoz U."/>
            <person name="Brodie E.L."/>
            <person name="Williams K.H."/>
            <person name="Hubbard S.S."/>
            <person name="Banfield J.F."/>
        </authorList>
    </citation>
    <scope>NUCLEOTIDE SEQUENCE [LARGE SCALE GENOMIC DNA]</scope>
</reference>
<dbReference type="Pfam" id="PF00512">
    <property type="entry name" value="HisKA"/>
    <property type="match status" value="1"/>
</dbReference>
<dbReference type="Proteomes" id="UP000178744">
    <property type="component" value="Unassembled WGS sequence"/>
</dbReference>
<feature type="compositionally biased region" description="Basic and acidic residues" evidence="13">
    <location>
        <begin position="1"/>
        <end position="12"/>
    </location>
</feature>
<feature type="region of interest" description="Disordered" evidence="13">
    <location>
        <begin position="1"/>
        <end position="22"/>
    </location>
</feature>
<evidence type="ECO:0000313" key="18">
    <source>
        <dbReference type="Proteomes" id="UP000178744"/>
    </source>
</evidence>
<dbReference type="SMART" id="SM00387">
    <property type="entry name" value="HATPase_c"/>
    <property type="match status" value="1"/>
</dbReference>
<dbReference type="CDD" id="cd00130">
    <property type="entry name" value="PAS"/>
    <property type="match status" value="1"/>
</dbReference>
<dbReference type="InterPro" id="IPR003661">
    <property type="entry name" value="HisK_dim/P_dom"/>
</dbReference>
<keyword evidence="4" id="KW-0597">Phosphoprotein</keyword>
<dbReference type="SMART" id="SM00091">
    <property type="entry name" value="PAS"/>
    <property type="match status" value="1"/>
</dbReference>
<dbReference type="GO" id="GO:0030295">
    <property type="term" value="F:protein kinase activator activity"/>
    <property type="evidence" value="ECO:0007669"/>
    <property type="project" value="TreeGrafter"/>
</dbReference>
<feature type="transmembrane region" description="Helical" evidence="14">
    <location>
        <begin position="65"/>
        <end position="86"/>
    </location>
</feature>
<evidence type="ECO:0000256" key="2">
    <source>
        <dbReference type="ARBA" id="ARBA00004141"/>
    </source>
</evidence>
<dbReference type="SUPFAM" id="SSF47384">
    <property type="entry name" value="Homodimeric domain of signal transducing histidine kinase"/>
    <property type="match status" value="1"/>
</dbReference>
<dbReference type="InterPro" id="IPR050351">
    <property type="entry name" value="BphY/WalK/GraS-like"/>
</dbReference>
<dbReference type="GO" id="GO:0000155">
    <property type="term" value="F:phosphorelay sensor kinase activity"/>
    <property type="evidence" value="ECO:0007669"/>
    <property type="project" value="InterPro"/>
</dbReference>
<name>A0A1G1Z706_9BACT</name>
<feature type="domain" description="PAS" evidence="16">
    <location>
        <begin position="95"/>
        <end position="141"/>
    </location>
</feature>
<evidence type="ECO:0000256" key="7">
    <source>
        <dbReference type="ARBA" id="ARBA00022741"/>
    </source>
</evidence>
<feature type="domain" description="Histidine kinase" evidence="15">
    <location>
        <begin position="230"/>
        <end position="450"/>
    </location>
</feature>
<dbReference type="InterPro" id="IPR036890">
    <property type="entry name" value="HATPase_C_sf"/>
</dbReference>
<dbReference type="EC" id="2.7.13.3" evidence="3"/>
<feature type="transmembrane region" description="Helical" evidence="14">
    <location>
        <begin position="41"/>
        <end position="59"/>
    </location>
</feature>
<dbReference type="GO" id="GO:0005524">
    <property type="term" value="F:ATP binding"/>
    <property type="evidence" value="ECO:0007669"/>
    <property type="project" value="UniProtKB-KW"/>
</dbReference>
<dbReference type="PROSITE" id="PS50112">
    <property type="entry name" value="PAS"/>
    <property type="match status" value="1"/>
</dbReference>
<keyword evidence="9" id="KW-0067">ATP-binding</keyword>
<dbReference type="GO" id="GO:0006355">
    <property type="term" value="P:regulation of DNA-templated transcription"/>
    <property type="evidence" value="ECO:0007669"/>
    <property type="project" value="InterPro"/>
</dbReference>
<protein>
    <recommendedName>
        <fullName evidence="3">histidine kinase</fullName>
        <ecNumber evidence="3">2.7.13.3</ecNumber>
    </recommendedName>
</protein>
<evidence type="ECO:0000256" key="8">
    <source>
        <dbReference type="ARBA" id="ARBA00022777"/>
    </source>
</evidence>
<evidence type="ECO:0000256" key="11">
    <source>
        <dbReference type="ARBA" id="ARBA00023012"/>
    </source>
</evidence>
<dbReference type="FunFam" id="3.30.565.10:FF:000006">
    <property type="entry name" value="Sensor histidine kinase WalK"/>
    <property type="match status" value="1"/>
</dbReference>
<keyword evidence="12 14" id="KW-0472">Membrane</keyword>
<dbReference type="AlphaFoldDB" id="A0A1G1Z706"/>
<dbReference type="InterPro" id="IPR013767">
    <property type="entry name" value="PAS_fold"/>
</dbReference>
<dbReference type="Gene3D" id="3.30.450.20">
    <property type="entry name" value="PAS domain"/>
    <property type="match status" value="1"/>
</dbReference>
<dbReference type="InterPro" id="IPR000014">
    <property type="entry name" value="PAS"/>
</dbReference>
<keyword evidence="7" id="KW-0547">Nucleotide-binding</keyword>
<dbReference type="PROSITE" id="PS50109">
    <property type="entry name" value="HIS_KIN"/>
    <property type="match status" value="1"/>
</dbReference>
<evidence type="ECO:0000313" key="17">
    <source>
        <dbReference type="EMBL" id="OGY60412.1"/>
    </source>
</evidence>
<comment type="subcellular location">
    <subcellularLocation>
        <location evidence="2">Membrane</location>
        <topology evidence="2">Multi-pass membrane protein</topology>
    </subcellularLocation>
</comment>
<dbReference type="Pfam" id="PF02518">
    <property type="entry name" value="HATPase_c"/>
    <property type="match status" value="1"/>
</dbReference>
<evidence type="ECO:0000256" key="1">
    <source>
        <dbReference type="ARBA" id="ARBA00000085"/>
    </source>
</evidence>
<sequence>MTDKEANFDHADIPTAPSPAANAIPESKKTSIIFSGEMRPFWIFVFSSLLLVAVDFLYLDLAWAVASAIILFALALLLYSGILRIIKKAELSRAVSERLEGIISTIPDGVIVYDRDFRVTIFNPAAEGIFSVRRDEIVGQTIGPNRAQDPKLRLLAQTIFPSLAPLAVKRSEPGAIPQVVDISLSDPALELRVATSPVLAGNEAAGFIKVIIDRTREVEIYRSKSEFITVAAHQLQNPITTIYWALDILRKDASLSEESKEVVREGFVSSQNLSKIVNDLLDVSKIEEGKFGYNFQDVNITSFFGEIMKNAAPAAKSAGVNLYFDPGKETTLTINIDPAKLAMAVSNLIDNGIRYNLKNGSVTVSLDRLPDKPFVKIAIKDTGVGIPPEGMDKLFKKFFRAENAVKVQTEGTGLGLYIAKNIVKRHGGSIWAESVLGRGTTFYFTLPTDPKYIPHKEAPYEE</sequence>
<dbReference type="GO" id="GO:0016020">
    <property type="term" value="C:membrane"/>
    <property type="evidence" value="ECO:0007669"/>
    <property type="project" value="UniProtKB-SubCell"/>
</dbReference>
<keyword evidence="5" id="KW-0808">Transferase</keyword>
<evidence type="ECO:0000256" key="6">
    <source>
        <dbReference type="ARBA" id="ARBA00022692"/>
    </source>
</evidence>
<evidence type="ECO:0000256" key="14">
    <source>
        <dbReference type="SAM" id="Phobius"/>
    </source>
</evidence>
<evidence type="ECO:0000256" key="12">
    <source>
        <dbReference type="ARBA" id="ARBA00023136"/>
    </source>
</evidence>
<dbReference type="EMBL" id="MHIY01000001">
    <property type="protein sequence ID" value="OGY60412.1"/>
    <property type="molecule type" value="Genomic_DNA"/>
</dbReference>
<keyword evidence="10 14" id="KW-1133">Transmembrane helix</keyword>
<dbReference type="SMART" id="SM00388">
    <property type="entry name" value="HisKA"/>
    <property type="match status" value="1"/>
</dbReference>
<keyword evidence="11" id="KW-0902">Two-component regulatory system</keyword>
<dbReference type="PANTHER" id="PTHR42878">
    <property type="entry name" value="TWO-COMPONENT HISTIDINE KINASE"/>
    <property type="match status" value="1"/>
</dbReference>
<dbReference type="InterPro" id="IPR035965">
    <property type="entry name" value="PAS-like_dom_sf"/>
</dbReference>
<dbReference type="InterPro" id="IPR004358">
    <property type="entry name" value="Sig_transdc_His_kin-like_C"/>
</dbReference>
<dbReference type="PRINTS" id="PR00344">
    <property type="entry name" value="BCTRLSENSOR"/>
</dbReference>
<dbReference type="PANTHER" id="PTHR42878:SF7">
    <property type="entry name" value="SENSOR HISTIDINE KINASE GLRK"/>
    <property type="match status" value="1"/>
</dbReference>
<comment type="caution">
    <text evidence="17">The sequence shown here is derived from an EMBL/GenBank/DDBJ whole genome shotgun (WGS) entry which is preliminary data.</text>
</comment>
<dbReference type="Gene3D" id="3.30.565.10">
    <property type="entry name" value="Histidine kinase-like ATPase, C-terminal domain"/>
    <property type="match status" value="1"/>
</dbReference>
<evidence type="ECO:0000256" key="13">
    <source>
        <dbReference type="SAM" id="MobiDB-lite"/>
    </source>
</evidence>
<proteinExistence type="predicted"/>
<dbReference type="InterPro" id="IPR003594">
    <property type="entry name" value="HATPase_dom"/>
</dbReference>
<dbReference type="STRING" id="1797690.A3B23_01910"/>
<evidence type="ECO:0000256" key="5">
    <source>
        <dbReference type="ARBA" id="ARBA00022679"/>
    </source>
</evidence>
<accession>A0A1G1Z706</accession>
<evidence type="ECO:0000256" key="4">
    <source>
        <dbReference type="ARBA" id="ARBA00022553"/>
    </source>
</evidence>
<organism evidence="17 18">
    <name type="scientific">Candidatus Colwellbacteria bacterium RIFCSPLOWO2_01_FULL_48_10</name>
    <dbReference type="NCBI Taxonomy" id="1797690"/>
    <lineage>
        <taxon>Bacteria</taxon>
        <taxon>Candidatus Colwelliibacteriota</taxon>
    </lineage>
</organism>
<comment type="catalytic activity">
    <reaction evidence="1">
        <text>ATP + protein L-histidine = ADP + protein N-phospho-L-histidine.</text>
        <dbReference type="EC" id="2.7.13.3"/>
    </reaction>
</comment>
<dbReference type="SUPFAM" id="SSF55874">
    <property type="entry name" value="ATPase domain of HSP90 chaperone/DNA topoisomerase II/histidine kinase"/>
    <property type="match status" value="1"/>
</dbReference>
<dbReference type="InterPro" id="IPR036097">
    <property type="entry name" value="HisK_dim/P_sf"/>
</dbReference>
<dbReference type="CDD" id="cd00075">
    <property type="entry name" value="HATPase"/>
    <property type="match status" value="1"/>
</dbReference>
<dbReference type="CDD" id="cd00082">
    <property type="entry name" value="HisKA"/>
    <property type="match status" value="1"/>
</dbReference>
<evidence type="ECO:0000259" key="16">
    <source>
        <dbReference type="PROSITE" id="PS50112"/>
    </source>
</evidence>
<evidence type="ECO:0000256" key="3">
    <source>
        <dbReference type="ARBA" id="ARBA00012438"/>
    </source>
</evidence>
<gene>
    <name evidence="17" type="ORF">A3B23_01910</name>
</gene>
<evidence type="ECO:0000256" key="9">
    <source>
        <dbReference type="ARBA" id="ARBA00022840"/>
    </source>
</evidence>
<dbReference type="Gene3D" id="1.10.287.130">
    <property type="match status" value="1"/>
</dbReference>
<keyword evidence="8" id="KW-0418">Kinase</keyword>
<evidence type="ECO:0000259" key="15">
    <source>
        <dbReference type="PROSITE" id="PS50109"/>
    </source>
</evidence>